<feature type="compositionally biased region" description="Basic and acidic residues" evidence="1">
    <location>
        <begin position="1"/>
        <end position="11"/>
    </location>
</feature>
<name>A0A392Q157_9FABA</name>
<evidence type="ECO:0000313" key="3">
    <source>
        <dbReference type="Proteomes" id="UP000265520"/>
    </source>
</evidence>
<reference evidence="2 3" key="1">
    <citation type="journal article" date="2018" name="Front. Plant Sci.">
        <title>Red Clover (Trifolium pratense) and Zigzag Clover (T. medium) - A Picture of Genomic Similarities and Differences.</title>
        <authorList>
            <person name="Dluhosova J."/>
            <person name="Istvanek J."/>
            <person name="Nedelnik J."/>
            <person name="Repkova J."/>
        </authorList>
    </citation>
    <scope>NUCLEOTIDE SEQUENCE [LARGE SCALE GENOMIC DNA]</scope>
    <source>
        <strain evidence="3">cv. 10/8</strain>
        <tissue evidence="2">Leaf</tissue>
    </source>
</reference>
<dbReference type="Proteomes" id="UP000265520">
    <property type="component" value="Unassembled WGS sequence"/>
</dbReference>
<feature type="non-terminal residue" evidence="2">
    <location>
        <position position="109"/>
    </location>
</feature>
<proteinExistence type="predicted"/>
<comment type="caution">
    <text evidence="2">The sequence shown here is derived from an EMBL/GenBank/DDBJ whole genome shotgun (WGS) entry which is preliminary data.</text>
</comment>
<sequence length="109" mass="11811">MREKEEREGEGGARSFHGPGPSKSRSGYVHNIDKVATSFYVTNFPDKLNMGGVVSCEEKGSSFREALIGSKSGVAGVVPEEPVLQVEVDKLVLEEFQHSFVGVLALEVE</sequence>
<evidence type="ECO:0000313" key="2">
    <source>
        <dbReference type="EMBL" id="MCI18143.1"/>
    </source>
</evidence>
<feature type="region of interest" description="Disordered" evidence="1">
    <location>
        <begin position="1"/>
        <end position="28"/>
    </location>
</feature>
<organism evidence="2 3">
    <name type="scientific">Trifolium medium</name>
    <dbReference type="NCBI Taxonomy" id="97028"/>
    <lineage>
        <taxon>Eukaryota</taxon>
        <taxon>Viridiplantae</taxon>
        <taxon>Streptophyta</taxon>
        <taxon>Embryophyta</taxon>
        <taxon>Tracheophyta</taxon>
        <taxon>Spermatophyta</taxon>
        <taxon>Magnoliopsida</taxon>
        <taxon>eudicotyledons</taxon>
        <taxon>Gunneridae</taxon>
        <taxon>Pentapetalae</taxon>
        <taxon>rosids</taxon>
        <taxon>fabids</taxon>
        <taxon>Fabales</taxon>
        <taxon>Fabaceae</taxon>
        <taxon>Papilionoideae</taxon>
        <taxon>50 kb inversion clade</taxon>
        <taxon>NPAAA clade</taxon>
        <taxon>Hologalegina</taxon>
        <taxon>IRL clade</taxon>
        <taxon>Trifolieae</taxon>
        <taxon>Trifolium</taxon>
    </lineage>
</organism>
<protein>
    <submittedName>
        <fullName evidence="2">Uncharacterized protein</fullName>
    </submittedName>
</protein>
<evidence type="ECO:0000256" key="1">
    <source>
        <dbReference type="SAM" id="MobiDB-lite"/>
    </source>
</evidence>
<accession>A0A392Q157</accession>
<keyword evidence="3" id="KW-1185">Reference proteome</keyword>
<dbReference type="AlphaFoldDB" id="A0A392Q157"/>
<dbReference type="EMBL" id="LXQA010108711">
    <property type="protein sequence ID" value="MCI18143.1"/>
    <property type="molecule type" value="Genomic_DNA"/>
</dbReference>